<reference evidence="2 3" key="1">
    <citation type="journal article" date="2014" name="BMC Genomics">
        <title>Comparison of environmental and isolate Sulfobacillus genomes reveals diverse carbon, sulfur, nitrogen, and hydrogen metabolisms.</title>
        <authorList>
            <person name="Justice N.B."/>
            <person name="Norman A."/>
            <person name="Brown C.T."/>
            <person name="Singh A."/>
            <person name="Thomas B.C."/>
            <person name="Banfield J.F."/>
        </authorList>
    </citation>
    <scope>NUCLEOTIDE SEQUENCE [LARGE SCALE GENOMIC DNA]</scope>
    <source>
        <strain evidence="2">AMDSBA5</strain>
    </source>
</reference>
<gene>
    <name evidence="2" type="ORF">C7B47_16285</name>
</gene>
<proteinExistence type="predicted"/>
<dbReference type="AlphaFoldDB" id="A0A2T2WKY4"/>
<dbReference type="Pfam" id="PF20376">
    <property type="entry name" value="DUF6671"/>
    <property type="match status" value="1"/>
</dbReference>
<organism evidence="2 3">
    <name type="scientific">Sulfobacillus thermosulfidooxidans</name>
    <dbReference type="NCBI Taxonomy" id="28034"/>
    <lineage>
        <taxon>Bacteria</taxon>
        <taxon>Bacillati</taxon>
        <taxon>Bacillota</taxon>
        <taxon>Clostridia</taxon>
        <taxon>Eubacteriales</taxon>
        <taxon>Clostridiales Family XVII. Incertae Sedis</taxon>
        <taxon>Sulfobacillus</taxon>
    </lineage>
</organism>
<evidence type="ECO:0000259" key="1">
    <source>
        <dbReference type="Pfam" id="PF20376"/>
    </source>
</evidence>
<feature type="domain" description="DUF6671" evidence="1">
    <location>
        <begin position="72"/>
        <end position="290"/>
    </location>
</feature>
<dbReference type="Proteomes" id="UP000242705">
    <property type="component" value="Unassembled WGS sequence"/>
</dbReference>
<name>A0A2T2WKY4_SULTH</name>
<comment type="caution">
    <text evidence="2">The sequence shown here is derived from an EMBL/GenBank/DDBJ whole genome shotgun (WGS) entry which is preliminary data.</text>
</comment>
<dbReference type="EMBL" id="PXYX01000077">
    <property type="protein sequence ID" value="PSR22909.1"/>
    <property type="molecule type" value="Genomic_DNA"/>
</dbReference>
<sequence length="290" mass="31712">MTPGSKRNHPYRGQKVALATKHEKEHVVAPPLQEIVGLEVCVPPHLDTDVLGTFSGEIPRNGTPAEVVIQKARMGMDALGLPLGLASEGSFGPHPQLLFVPGHHELLAFVDDRLGIEVTEQILSTETNYAHIEARDVGDVTDFLQRAQFPSHGLIVRPNSGFSSGLLFKGIIHLEDLQKAIEQCRSASEDGLAHVETDMRAFMNPSRQRVLHELAIKLAHRLASLCPHCGTPGWGKVDVIRGLPCAWCGEETLLVRGEIFGCALCDYRETHPRSDGLEVAPPDNCPWCNP</sequence>
<protein>
    <recommendedName>
        <fullName evidence="1">DUF6671 domain-containing protein</fullName>
    </recommendedName>
</protein>
<evidence type="ECO:0000313" key="3">
    <source>
        <dbReference type="Proteomes" id="UP000242705"/>
    </source>
</evidence>
<accession>A0A2T2WKY4</accession>
<evidence type="ECO:0000313" key="2">
    <source>
        <dbReference type="EMBL" id="PSR22909.1"/>
    </source>
</evidence>
<dbReference type="InterPro" id="IPR046612">
    <property type="entry name" value="DUF6671"/>
</dbReference>